<evidence type="ECO:0000256" key="2">
    <source>
        <dbReference type="ARBA" id="ARBA00022803"/>
    </source>
</evidence>
<dbReference type="Gene3D" id="1.25.40.10">
    <property type="entry name" value="Tetratricopeptide repeat domain"/>
    <property type="match status" value="1"/>
</dbReference>
<feature type="repeat" description="TPR" evidence="3">
    <location>
        <begin position="209"/>
        <end position="242"/>
    </location>
</feature>
<accession>A0A811LE34</accession>
<keyword evidence="5" id="KW-1185">Reference proteome</keyword>
<feature type="repeat" description="TPR" evidence="3">
    <location>
        <begin position="175"/>
        <end position="208"/>
    </location>
</feature>
<evidence type="ECO:0008006" key="6">
    <source>
        <dbReference type="Google" id="ProtNLM"/>
    </source>
</evidence>
<organism evidence="4 5">
    <name type="scientific">Bursaphelenchus okinawaensis</name>
    <dbReference type="NCBI Taxonomy" id="465554"/>
    <lineage>
        <taxon>Eukaryota</taxon>
        <taxon>Metazoa</taxon>
        <taxon>Ecdysozoa</taxon>
        <taxon>Nematoda</taxon>
        <taxon>Chromadorea</taxon>
        <taxon>Rhabditida</taxon>
        <taxon>Tylenchina</taxon>
        <taxon>Tylenchomorpha</taxon>
        <taxon>Aphelenchoidea</taxon>
        <taxon>Aphelenchoididae</taxon>
        <taxon>Bursaphelenchus</taxon>
    </lineage>
</organism>
<evidence type="ECO:0000256" key="3">
    <source>
        <dbReference type="PROSITE-ProRule" id="PRU00339"/>
    </source>
</evidence>
<dbReference type="PANTHER" id="PTHR44943:SF8">
    <property type="entry name" value="TPR REPEAT-CONTAINING PROTEIN MJ0263"/>
    <property type="match status" value="1"/>
</dbReference>
<dbReference type="Proteomes" id="UP000783686">
    <property type="component" value="Unassembled WGS sequence"/>
</dbReference>
<comment type="caution">
    <text evidence="4">The sequence shown here is derived from an EMBL/GenBank/DDBJ whole genome shotgun (WGS) entry which is preliminary data.</text>
</comment>
<name>A0A811LE34_9BILA</name>
<dbReference type="InterPro" id="IPR019734">
    <property type="entry name" value="TPR_rpt"/>
</dbReference>
<protein>
    <recommendedName>
        <fullName evidence="6">TPR_REGION domain-containing protein</fullName>
    </recommendedName>
</protein>
<dbReference type="PROSITE" id="PS50005">
    <property type="entry name" value="TPR"/>
    <property type="match status" value="2"/>
</dbReference>
<keyword evidence="2 3" id="KW-0802">TPR repeat</keyword>
<evidence type="ECO:0000256" key="1">
    <source>
        <dbReference type="ARBA" id="ARBA00022737"/>
    </source>
</evidence>
<keyword evidence="1" id="KW-0677">Repeat</keyword>
<dbReference type="EMBL" id="CAJFDH010000005">
    <property type="protein sequence ID" value="CAD5226440.1"/>
    <property type="molecule type" value="Genomic_DNA"/>
</dbReference>
<dbReference type="OrthoDB" id="69711at2759"/>
<dbReference type="AlphaFoldDB" id="A0A811LE34"/>
<dbReference type="SMART" id="SM00028">
    <property type="entry name" value="TPR"/>
    <property type="match status" value="2"/>
</dbReference>
<dbReference type="Proteomes" id="UP000614601">
    <property type="component" value="Unassembled WGS sequence"/>
</dbReference>
<dbReference type="InterPro" id="IPR036181">
    <property type="entry name" value="MIT_dom_sf"/>
</dbReference>
<proteinExistence type="predicted"/>
<evidence type="ECO:0000313" key="5">
    <source>
        <dbReference type="Proteomes" id="UP000614601"/>
    </source>
</evidence>
<dbReference type="PANTHER" id="PTHR44943">
    <property type="entry name" value="CELLULOSE SYNTHASE OPERON PROTEIN C"/>
    <property type="match status" value="1"/>
</dbReference>
<evidence type="ECO:0000313" key="4">
    <source>
        <dbReference type="EMBL" id="CAD5226440.1"/>
    </source>
</evidence>
<sequence length="272" mass="30474">MFRRVLQSTAKLAAGAGALQLGAAGVALTDKQLGKKPEWYQNSVRSLEESLKKLGKLGYIESEEVLGAAEDVFNRVADLDNPHVLWRLGRTYAEKAENVHDHKKKVELLKKAVEYTNKAIQLEGATGISGAHKWYAISATRLLHADKKAVKDPKKTKEQVWAHLKRATELAPNDYYALQLLGAAYIEQKEYKDALTVLRKANELKPDFAPGLYYLGEALRLTKNNSEAVEVLKKALTVHSKNRYDRQAKSDAKKILVSKLKQKPEEVDPKDD</sequence>
<dbReference type="Pfam" id="PF14559">
    <property type="entry name" value="TPR_19"/>
    <property type="match status" value="1"/>
</dbReference>
<dbReference type="SUPFAM" id="SSF48452">
    <property type="entry name" value="TPR-like"/>
    <property type="match status" value="1"/>
</dbReference>
<dbReference type="InterPro" id="IPR011990">
    <property type="entry name" value="TPR-like_helical_dom_sf"/>
</dbReference>
<reference evidence="4" key="1">
    <citation type="submission" date="2020-09" db="EMBL/GenBank/DDBJ databases">
        <authorList>
            <person name="Kikuchi T."/>
        </authorList>
    </citation>
    <scope>NUCLEOTIDE SEQUENCE</scope>
    <source>
        <strain evidence="4">SH1</strain>
    </source>
</reference>
<dbReference type="SUPFAM" id="SSF116846">
    <property type="entry name" value="MIT domain"/>
    <property type="match status" value="1"/>
</dbReference>
<dbReference type="EMBL" id="CAJFCW020000005">
    <property type="protein sequence ID" value="CAG9122182.1"/>
    <property type="molecule type" value="Genomic_DNA"/>
</dbReference>
<dbReference type="InterPro" id="IPR051685">
    <property type="entry name" value="Ycf3/AcsC/BcsC/TPR_MFPF"/>
</dbReference>
<gene>
    <name evidence="4" type="ORF">BOKJ2_LOCUS12079</name>
</gene>